<comment type="similarity">
    <text evidence="1">Belongs to the prokaryotic/mitochondrial release factor family.</text>
</comment>
<dbReference type="SUPFAM" id="SSF52540">
    <property type="entry name" value="P-loop containing nucleoside triphosphate hydrolases"/>
    <property type="match status" value="1"/>
</dbReference>
<evidence type="ECO:0000256" key="3">
    <source>
        <dbReference type="ARBA" id="ARBA00022490"/>
    </source>
</evidence>
<dbReference type="PANTHER" id="PTHR43116">
    <property type="entry name" value="PEPTIDE CHAIN RELEASE FACTOR 2"/>
    <property type="match status" value="1"/>
</dbReference>
<dbReference type="FunFam" id="3.40.50.300:FF:000531">
    <property type="entry name" value="Preprotein translocase subunit SecA"/>
    <property type="match status" value="1"/>
</dbReference>
<dbReference type="NCBIfam" id="TIGR00020">
    <property type="entry name" value="prfB"/>
    <property type="match status" value="1"/>
</dbReference>
<evidence type="ECO:0000313" key="8">
    <source>
        <dbReference type="Proteomes" id="UP000694408"/>
    </source>
</evidence>
<dbReference type="Gene3D" id="3.30.160.20">
    <property type="match status" value="1"/>
</dbReference>
<evidence type="ECO:0000256" key="4">
    <source>
        <dbReference type="ARBA" id="ARBA00022519"/>
    </source>
</evidence>
<keyword evidence="5" id="KW-0648">Protein biosynthesis</keyword>
<dbReference type="FunFam" id="3.30.160.20:FF:000004">
    <property type="entry name" value="Peptide chain release factor 1"/>
    <property type="match status" value="1"/>
</dbReference>
<dbReference type="SUPFAM" id="SSF75620">
    <property type="entry name" value="Release factor"/>
    <property type="match status" value="1"/>
</dbReference>
<proteinExistence type="inferred from homology"/>
<dbReference type="Proteomes" id="UP000694408">
    <property type="component" value="Unplaced"/>
</dbReference>
<dbReference type="InterPro" id="IPR045853">
    <property type="entry name" value="Pep_chain_release_fac_I_sf"/>
</dbReference>
<reference evidence="7" key="1">
    <citation type="submission" date="2025-08" db="UniProtKB">
        <authorList>
            <consortium name="Ensembl"/>
        </authorList>
    </citation>
    <scope>IDENTIFICATION</scope>
</reference>
<dbReference type="InterPro" id="IPR020937">
    <property type="entry name" value="SecA_CS"/>
</dbReference>
<organism evidence="7 8">
    <name type="scientific">Junco hyemalis</name>
    <name type="common">Dark-eyed junco</name>
    <dbReference type="NCBI Taxonomy" id="40217"/>
    <lineage>
        <taxon>Eukaryota</taxon>
        <taxon>Metazoa</taxon>
        <taxon>Chordata</taxon>
        <taxon>Craniata</taxon>
        <taxon>Vertebrata</taxon>
        <taxon>Euteleostomi</taxon>
        <taxon>Archelosauria</taxon>
        <taxon>Archosauria</taxon>
        <taxon>Dinosauria</taxon>
        <taxon>Saurischia</taxon>
        <taxon>Theropoda</taxon>
        <taxon>Coelurosauria</taxon>
        <taxon>Aves</taxon>
        <taxon>Neognathae</taxon>
        <taxon>Neoaves</taxon>
        <taxon>Telluraves</taxon>
        <taxon>Australaves</taxon>
        <taxon>Passeriformes</taxon>
        <taxon>Passerellidae</taxon>
        <taxon>Junco</taxon>
    </lineage>
</organism>
<evidence type="ECO:0000259" key="6">
    <source>
        <dbReference type="PROSITE" id="PS51196"/>
    </source>
</evidence>
<dbReference type="PANTHER" id="PTHR43116:SF3">
    <property type="entry name" value="CLASS I PEPTIDE CHAIN RELEASE FACTOR"/>
    <property type="match status" value="1"/>
</dbReference>
<evidence type="ECO:0000313" key="7">
    <source>
        <dbReference type="Ensembl" id="ENSJHYP00000002858.1"/>
    </source>
</evidence>
<dbReference type="PROSITE" id="PS00745">
    <property type="entry name" value="RF_PROK_I"/>
    <property type="match status" value="1"/>
</dbReference>
<dbReference type="Gene3D" id="3.40.50.300">
    <property type="entry name" value="P-loop containing nucleotide triphosphate hydrolases"/>
    <property type="match status" value="1"/>
</dbReference>
<dbReference type="HAMAP" id="MF_00094">
    <property type="entry name" value="Rel_fac_2"/>
    <property type="match status" value="1"/>
</dbReference>
<dbReference type="GO" id="GO:0006886">
    <property type="term" value="P:intracellular protein transport"/>
    <property type="evidence" value="ECO:0007669"/>
    <property type="project" value="InterPro"/>
</dbReference>
<dbReference type="GO" id="GO:0006605">
    <property type="term" value="P:protein targeting"/>
    <property type="evidence" value="ECO:0007669"/>
    <property type="project" value="InterPro"/>
</dbReference>
<evidence type="ECO:0000256" key="5">
    <source>
        <dbReference type="ARBA" id="ARBA00022917"/>
    </source>
</evidence>
<dbReference type="GO" id="GO:0016020">
    <property type="term" value="C:membrane"/>
    <property type="evidence" value="ECO:0007669"/>
    <property type="project" value="InterPro"/>
</dbReference>
<dbReference type="GO" id="GO:0005737">
    <property type="term" value="C:cytoplasm"/>
    <property type="evidence" value="ECO:0007669"/>
    <property type="project" value="InterPro"/>
</dbReference>
<dbReference type="SMART" id="SM00937">
    <property type="entry name" value="PCRF"/>
    <property type="match status" value="1"/>
</dbReference>
<dbReference type="Pfam" id="PF21090">
    <property type="entry name" value="P-loop_SecA"/>
    <property type="match status" value="1"/>
</dbReference>
<sequence>MRVVPIPTNRPIARFDDIDSVYGTEDAKYAALIADVKDRHAHGQPILIGTTSVEKSEIVDELLTKANIPHDVLNAKNHAREAGIIAQAGQKGAVTIATNMAGRGTDIKLGRGVAELVGEAEEKEHHYNGLAVLGTERNESRRIDNQLHMDAFETELYLSGAYDHMNAILEFHPGAGGTEAHDWAGMLFRMYTKYCDSHGFKYKVLDYQEGEEAGISSATLEVMGKNAYGLLKSERGVHRMVRLSPFDAAHSRHTSFASVNVMPELDDSVDVEINPAEITIETYRSSGAGGQNVNKTESAIRIIHHPTGIVVTCQVERSQMQNKALAMNLLKSRLFQLREKERQEKLNKINGVKKDIEWGSQIRSYVFQPYTMVKDHRTEYSVGDIQKVMDGNLDGFIDMKKKEVNIESLLEVSLI</sequence>
<keyword evidence="2" id="KW-1003">Cell membrane</keyword>
<dbReference type="InterPro" id="IPR014018">
    <property type="entry name" value="SecA_motor_DEAD"/>
</dbReference>
<dbReference type="Pfam" id="PF03462">
    <property type="entry name" value="PCRF"/>
    <property type="match status" value="1"/>
</dbReference>
<dbReference type="GO" id="GO:0016149">
    <property type="term" value="F:translation release factor activity, codon specific"/>
    <property type="evidence" value="ECO:0007669"/>
    <property type="project" value="InterPro"/>
</dbReference>
<reference evidence="7" key="2">
    <citation type="submission" date="2025-09" db="UniProtKB">
        <authorList>
            <consortium name="Ensembl"/>
        </authorList>
    </citation>
    <scope>IDENTIFICATION</scope>
</reference>
<dbReference type="PROSITE" id="PS51196">
    <property type="entry name" value="SECA_MOTOR_DEAD"/>
    <property type="match status" value="1"/>
</dbReference>
<dbReference type="Ensembl" id="ENSJHYT00000003515.1">
    <property type="protein sequence ID" value="ENSJHYP00000002858.1"/>
    <property type="gene ID" value="ENSJHYG00000002370.1"/>
</dbReference>
<dbReference type="CDD" id="cd18803">
    <property type="entry name" value="SF2_C_secA"/>
    <property type="match status" value="1"/>
</dbReference>
<evidence type="ECO:0000256" key="2">
    <source>
        <dbReference type="ARBA" id="ARBA00022475"/>
    </source>
</evidence>
<dbReference type="InterPro" id="IPR044722">
    <property type="entry name" value="SecA_SF2_C"/>
</dbReference>
<feature type="domain" description="SecA family profile" evidence="6">
    <location>
        <begin position="1"/>
        <end position="185"/>
    </location>
</feature>
<keyword evidence="4" id="KW-0472">Membrane</keyword>
<dbReference type="PROSITE" id="PS01312">
    <property type="entry name" value="SECA"/>
    <property type="match status" value="1"/>
</dbReference>
<dbReference type="InterPro" id="IPR005139">
    <property type="entry name" value="PCRF"/>
</dbReference>
<evidence type="ECO:0000256" key="1">
    <source>
        <dbReference type="ARBA" id="ARBA00010835"/>
    </source>
</evidence>
<protein>
    <recommendedName>
        <fullName evidence="6">SecA family profile domain-containing protein</fullName>
    </recommendedName>
</protein>
<name>A0A8C5IDU1_JUNHY</name>
<dbReference type="Pfam" id="PF00472">
    <property type="entry name" value="RF-1"/>
    <property type="match status" value="1"/>
</dbReference>
<keyword evidence="3" id="KW-0963">Cytoplasm</keyword>
<dbReference type="InterPro" id="IPR027417">
    <property type="entry name" value="P-loop_NTPase"/>
</dbReference>
<dbReference type="Gene3D" id="3.30.70.1660">
    <property type="match status" value="1"/>
</dbReference>
<accession>A0A8C5IDU1</accession>
<keyword evidence="4" id="KW-0997">Cell inner membrane</keyword>
<dbReference type="InterPro" id="IPR004374">
    <property type="entry name" value="PrfB"/>
</dbReference>
<dbReference type="InterPro" id="IPR000352">
    <property type="entry name" value="Pep_chain_release_fac_I"/>
</dbReference>
<keyword evidence="8" id="KW-1185">Reference proteome</keyword>
<dbReference type="AlphaFoldDB" id="A0A8C5IDU1"/>